<dbReference type="PANTHER" id="PTHR23512:SF3">
    <property type="entry name" value="MAJOR FACILITATOR SUPERFAMILY DOMAIN-CONTAINING PROTEIN 1"/>
    <property type="match status" value="1"/>
</dbReference>
<dbReference type="InterPro" id="IPR020846">
    <property type="entry name" value="MFS_dom"/>
</dbReference>
<evidence type="ECO:0000256" key="1">
    <source>
        <dbReference type="ARBA" id="ARBA00004155"/>
    </source>
</evidence>
<evidence type="ECO:0000256" key="11">
    <source>
        <dbReference type="ARBA" id="ARBA00044884"/>
    </source>
</evidence>
<reference evidence="29" key="2">
    <citation type="submission" date="2025-04" db="UniProtKB">
        <authorList>
            <consortium name="RefSeq"/>
        </authorList>
    </citation>
    <scope>IDENTIFICATION</scope>
    <source>
        <tissue evidence="29">Whole body</tissue>
    </source>
</reference>
<comment type="catalytic activity">
    <reaction evidence="10">
        <text>L-alpha-aminoacyl-L-arginine(out) = L-alpha-aminoacyl-L-arginine(in)</text>
        <dbReference type="Rhea" id="RHEA:79367"/>
        <dbReference type="ChEBI" id="CHEBI:229968"/>
    </reaction>
</comment>
<evidence type="ECO:0000256" key="10">
    <source>
        <dbReference type="ARBA" id="ARBA00044881"/>
    </source>
</evidence>
<evidence type="ECO:0000256" key="2">
    <source>
        <dbReference type="ARBA" id="ARBA00008335"/>
    </source>
</evidence>
<comment type="catalytic activity">
    <reaction evidence="9">
        <text>L-histidyl-glycine(out) = L-histidyl-glycine(in)</text>
        <dbReference type="Rhea" id="RHEA:79395"/>
        <dbReference type="ChEBI" id="CHEBI:229957"/>
    </reaction>
</comment>
<comment type="catalytic activity">
    <reaction evidence="11">
        <text>L-alpha-aminoacyl-L-histidine(out) = L-alpha-aminoacyl-L-histidine(in)</text>
        <dbReference type="Rhea" id="RHEA:79375"/>
        <dbReference type="ChEBI" id="CHEBI:229967"/>
    </reaction>
</comment>
<evidence type="ECO:0000313" key="27">
    <source>
        <dbReference type="EMBL" id="MBY73721.1"/>
    </source>
</evidence>
<feature type="transmembrane region" description="Helical" evidence="25">
    <location>
        <begin position="322"/>
        <end position="341"/>
    </location>
</feature>
<comment type="catalytic activity">
    <reaction evidence="17">
        <text>L-arginyl-glycine(out) = L-arginyl-glycine(in)</text>
        <dbReference type="Rhea" id="RHEA:79391"/>
        <dbReference type="ChEBI" id="CHEBI:229955"/>
    </reaction>
</comment>
<gene>
    <name evidence="27" type="primary">Mfsd1</name>
    <name evidence="29" type="synonym">LOC112679236</name>
    <name evidence="27" type="ORF">g.154359</name>
</gene>
<evidence type="ECO:0000256" key="19">
    <source>
        <dbReference type="ARBA" id="ARBA00044919"/>
    </source>
</evidence>
<protein>
    <recommendedName>
        <fullName evidence="21">Lysosomal dipeptide transporter MFSD1</fullName>
    </recommendedName>
    <alternativeName>
        <fullName evidence="22">Major facilitator superfamily domain-containing protein 1</fullName>
    </alternativeName>
</protein>
<evidence type="ECO:0000256" key="23">
    <source>
        <dbReference type="ARBA" id="ARBA00045709"/>
    </source>
</evidence>
<feature type="transmembrane region" description="Helical" evidence="25">
    <location>
        <begin position="347"/>
        <end position="372"/>
    </location>
</feature>
<dbReference type="InterPro" id="IPR011701">
    <property type="entry name" value="MFS"/>
</dbReference>
<evidence type="ECO:0000256" key="21">
    <source>
        <dbReference type="ARBA" id="ARBA00044985"/>
    </source>
</evidence>
<dbReference type="GO" id="GO:0022857">
    <property type="term" value="F:transmembrane transporter activity"/>
    <property type="evidence" value="ECO:0007669"/>
    <property type="project" value="InterPro"/>
</dbReference>
<comment type="catalytic activity">
    <reaction evidence="18">
        <text>L-histidyl-L-alpha-amino acid(out) = L-histidyl-L-alpha-amino acid(in)</text>
        <dbReference type="Rhea" id="RHEA:79379"/>
        <dbReference type="ChEBI" id="CHEBI:229964"/>
    </reaction>
</comment>
<keyword evidence="6 25" id="KW-0472">Membrane</keyword>
<feature type="transmembrane region" description="Helical" evidence="25">
    <location>
        <begin position="409"/>
        <end position="432"/>
    </location>
</feature>
<feature type="transmembrane region" description="Helical" evidence="25">
    <location>
        <begin position="379"/>
        <end position="403"/>
    </location>
</feature>
<comment type="catalytic activity">
    <reaction evidence="16">
        <text>L-lysyl-L-lysine(out) = L-lysyl-L-lysine(in)</text>
        <dbReference type="Rhea" id="RHEA:79403"/>
        <dbReference type="ChEBI" id="CHEBI:229956"/>
    </reaction>
</comment>
<dbReference type="Proteomes" id="UP000694846">
    <property type="component" value="Unplaced"/>
</dbReference>
<evidence type="ECO:0000256" key="5">
    <source>
        <dbReference type="ARBA" id="ARBA00022989"/>
    </source>
</evidence>
<feature type="transmembrane region" description="Helical" evidence="25">
    <location>
        <begin position="164"/>
        <end position="182"/>
    </location>
</feature>
<dbReference type="PROSITE" id="PS50850">
    <property type="entry name" value="MFS"/>
    <property type="match status" value="1"/>
</dbReference>
<sequence>MDENQPSSSTDIINNQEVDSEVTWKHPSHLFQRLLALFLMCLIGFGSYFCFDNPGALQDDFIQDMNLTTSQFVYLYSWYSWPNVIMCFIGGFLIDSVFGIRLGTVIYALLVVLGQIVFAAGAYLNTLWVMLLGRLIFGIGGESLAVAQNNYAVLWFKGKELNMVFGFQLSFARVGSTVNFIVMEPLYRYVKQHINIPNYQSLSIVLLVASLTCVLSMLSALLLAWQDKRAERILHRKLSVSTEVVKITDVKHFPNIFWLVTFIIVCYYTSIFPFIALGKVFFEKKYNFSPDAANFINGVIYIISAICAPALGLVIDKTGRNLFWVFLSILGTLGSHMFLAFSFVNPYFAMLTMGLSYSMLASALWPLIALIIPEHQMGTAYGIAQSVENLGLAVVALLTGIIVDADGYYMVELFFCFLLTVALLLTAILWTWDSMTNGILNMSIKQRIQLESNKIPRPEKQNLLHDNDTLNED</sequence>
<keyword evidence="4 25" id="KW-0812">Transmembrane</keyword>
<comment type="catalytic activity">
    <reaction evidence="19">
        <text>L-alanyl-L-lysine(out) = L-alanyl-L-lysine(in)</text>
        <dbReference type="Rhea" id="RHEA:79415"/>
        <dbReference type="ChEBI" id="CHEBI:192470"/>
    </reaction>
</comment>
<comment type="catalytic activity">
    <reaction evidence="20">
        <text>L-lysyl-glycine(out) = L-lysyl-glycine(in)</text>
        <dbReference type="Rhea" id="RHEA:79407"/>
        <dbReference type="ChEBI" id="CHEBI:191202"/>
    </reaction>
</comment>
<evidence type="ECO:0000259" key="26">
    <source>
        <dbReference type="PROSITE" id="PS50850"/>
    </source>
</evidence>
<dbReference type="SUPFAM" id="SSF103473">
    <property type="entry name" value="MFS general substrate transporter"/>
    <property type="match status" value="1"/>
</dbReference>
<organism evidence="27">
    <name type="scientific">Sipha flava</name>
    <name type="common">yellow sugarcane aphid</name>
    <dbReference type="NCBI Taxonomy" id="143950"/>
    <lineage>
        <taxon>Eukaryota</taxon>
        <taxon>Metazoa</taxon>
        <taxon>Ecdysozoa</taxon>
        <taxon>Arthropoda</taxon>
        <taxon>Hexapoda</taxon>
        <taxon>Insecta</taxon>
        <taxon>Pterygota</taxon>
        <taxon>Neoptera</taxon>
        <taxon>Paraneoptera</taxon>
        <taxon>Hemiptera</taxon>
        <taxon>Sternorrhyncha</taxon>
        <taxon>Aphidomorpha</taxon>
        <taxon>Aphidoidea</taxon>
        <taxon>Aphididae</taxon>
        <taxon>Sipha</taxon>
    </lineage>
</organism>
<keyword evidence="3" id="KW-0813">Transport</keyword>
<feature type="transmembrane region" description="Helical" evidence="25">
    <location>
        <begin position="72"/>
        <end position="94"/>
    </location>
</feature>
<evidence type="ECO:0000256" key="17">
    <source>
        <dbReference type="ARBA" id="ARBA00044903"/>
    </source>
</evidence>
<comment type="catalytic activity">
    <reaction evidence="8">
        <text>L-lysyl-L-alanine(out) = L-lysyl-L-alanine(in)</text>
        <dbReference type="Rhea" id="RHEA:79399"/>
        <dbReference type="ChEBI" id="CHEBI:229954"/>
    </reaction>
</comment>
<feature type="transmembrane region" description="Helical" evidence="25">
    <location>
        <begin position="100"/>
        <end position="124"/>
    </location>
</feature>
<dbReference type="RefSeq" id="XP_025404737.1">
    <property type="nucleotide sequence ID" value="XM_025548952.1"/>
</dbReference>
<evidence type="ECO:0000313" key="28">
    <source>
        <dbReference type="Proteomes" id="UP000694846"/>
    </source>
</evidence>
<comment type="catalytic activity">
    <reaction evidence="15">
        <text>L-arginyl-L-alpha-amino acid(out) = L-arginyl-L-alpha-amino acid(in)</text>
        <dbReference type="Rhea" id="RHEA:79371"/>
        <dbReference type="ChEBI" id="CHEBI:84315"/>
    </reaction>
</comment>
<dbReference type="OrthoDB" id="424834at2759"/>
<evidence type="ECO:0000256" key="24">
    <source>
        <dbReference type="ARBA" id="ARBA00046376"/>
    </source>
</evidence>
<evidence type="ECO:0000256" key="15">
    <source>
        <dbReference type="ARBA" id="ARBA00044899"/>
    </source>
</evidence>
<feature type="transmembrane region" description="Helical" evidence="25">
    <location>
        <begin position="256"/>
        <end position="275"/>
    </location>
</feature>
<dbReference type="Gene3D" id="1.20.1250.20">
    <property type="entry name" value="MFS general substrate transporter like domains"/>
    <property type="match status" value="2"/>
</dbReference>
<keyword evidence="7" id="KW-0458">Lysosome</keyword>
<keyword evidence="28" id="KW-1185">Reference proteome</keyword>
<comment type="subunit">
    <text evidence="24">Homodimer. Interacts with lysosomal protein GLMP (via lumenal domain); the interaction starts while both proteins are still in the endoplasmic reticulum and is required for stabilization of MFSD1 in lysosomes but has no direct effect on its targeting to lysosomes or transporter activity.</text>
</comment>
<comment type="function">
    <text evidence="23">Lysosomal dipeptide uniporter that selectively exports lysine, arginine or histidine-containing dipeptides with a net positive charge from the lysosome lumen into the cytosol. Could play a role in a specific type of protein O-glycosylation indirectly regulating macrophages migration and tissue invasion. Also essential for liver homeostasis.</text>
</comment>
<evidence type="ECO:0000256" key="14">
    <source>
        <dbReference type="ARBA" id="ARBA00044898"/>
    </source>
</evidence>
<evidence type="ECO:0000313" key="29">
    <source>
        <dbReference type="RefSeq" id="XP_025404737.1"/>
    </source>
</evidence>
<comment type="similarity">
    <text evidence="2">Belongs to the major facilitator superfamily.</text>
</comment>
<evidence type="ECO:0000256" key="6">
    <source>
        <dbReference type="ARBA" id="ARBA00023136"/>
    </source>
</evidence>
<dbReference type="InterPro" id="IPR052187">
    <property type="entry name" value="MFSD1"/>
</dbReference>
<dbReference type="EMBL" id="GGMS01004518">
    <property type="protein sequence ID" value="MBY73721.1"/>
    <property type="molecule type" value="Transcribed_RNA"/>
</dbReference>
<evidence type="ECO:0000256" key="16">
    <source>
        <dbReference type="ARBA" id="ARBA00044900"/>
    </source>
</evidence>
<reference evidence="27" key="1">
    <citation type="submission" date="2018-04" db="EMBL/GenBank/DDBJ databases">
        <title>Transcriptome assembly of Sipha flava.</title>
        <authorList>
            <person name="Scully E.D."/>
            <person name="Geib S.M."/>
            <person name="Palmer N.A."/>
            <person name="Koch K."/>
            <person name="Bradshaw J."/>
            <person name="Heng-Moss T."/>
            <person name="Sarath G."/>
        </authorList>
    </citation>
    <scope>NUCLEOTIDE SEQUENCE</scope>
</reference>
<evidence type="ECO:0000256" key="20">
    <source>
        <dbReference type="ARBA" id="ARBA00044924"/>
    </source>
</evidence>
<evidence type="ECO:0000256" key="3">
    <source>
        <dbReference type="ARBA" id="ARBA00022448"/>
    </source>
</evidence>
<dbReference type="CDD" id="cd17340">
    <property type="entry name" value="MFS_MFSD1"/>
    <property type="match status" value="1"/>
</dbReference>
<evidence type="ECO:0000256" key="25">
    <source>
        <dbReference type="SAM" id="Phobius"/>
    </source>
</evidence>
<evidence type="ECO:0000256" key="12">
    <source>
        <dbReference type="ARBA" id="ARBA00044891"/>
    </source>
</evidence>
<feature type="transmembrane region" description="Helical" evidence="25">
    <location>
        <begin position="30"/>
        <end position="51"/>
    </location>
</feature>
<keyword evidence="5 25" id="KW-1133">Transmembrane helix</keyword>
<comment type="subcellular location">
    <subcellularLocation>
        <location evidence="1">Lysosome membrane</location>
        <topology evidence="1">Multi-pass membrane protein</topology>
    </subcellularLocation>
</comment>
<dbReference type="PANTHER" id="PTHR23512">
    <property type="entry name" value="MAJOR FACILITATOR SUPERFAMILY DOMAIN-CONTAINING PROTEIN 1"/>
    <property type="match status" value="1"/>
</dbReference>
<dbReference type="AlphaFoldDB" id="A0A2S2Q7X7"/>
<name>A0A2S2Q7X7_9HEMI</name>
<feature type="transmembrane region" description="Helical" evidence="25">
    <location>
        <begin position="295"/>
        <end position="315"/>
    </location>
</feature>
<comment type="catalytic activity">
    <reaction evidence="13">
        <text>L-alpha-aminoacyl-L-lysine(out) = L-alpha-aminoacyl-L-lysine(in)</text>
        <dbReference type="Rhea" id="RHEA:79383"/>
        <dbReference type="ChEBI" id="CHEBI:229966"/>
    </reaction>
</comment>
<evidence type="ECO:0000256" key="22">
    <source>
        <dbReference type="ARBA" id="ARBA00045018"/>
    </source>
</evidence>
<dbReference type="Pfam" id="PF07690">
    <property type="entry name" value="MFS_1"/>
    <property type="match status" value="1"/>
</dbReference>
<proteinExistence type="inferred from homology"/>
<evidence type="ECO:0000256" key="8">
    <source>
        <dbReference type="ARBA" id="ARBA00044876"/>
    </source>
</evidence>
<evidence type="ECO:0000256" key="18">
    <source>
        <dbReference type="ARBA" id="ARBA00044912"/>
    </source>
</evidence>
<dbReference type="GO" id="GO:0005765">
    <property type="term" value="C:lysosomal membrane"/>
    <property type="evidence" value="ECO:0007669"/>
    <property type="project" value="UniProtKB-SubCell"/>
</dbReference>
<evidence type="ECO:0000256" key="7">
    <source>
        <dbReference type="ARBA" id="ARBA00023228"/>
    </source>
</evidence>
<evidence type="ECO:0000256" key="13">
    <source>
        <dbReference type="ARBA" id="ARBA00044893"/>
    </source>
</evidence>
<evidence type="ECO:0000256" key="4">
    <source>
        <dbReference type="ARBA" id="ARBA00022692"/>
    </source>
</evidence>
<dbReference type="InterPro" id="IPR036259">
    <property type="entry name" value="MFS_trans_sf"/>
</dbReference>
<comment type="catalytic activity">
    <reaction evidence="12">
        <text>L-lysyl-L-alpha-amino acid(out) = L-lysyl-L-alpha-amino acid(in)</text>
        <dbReference type="Rhea" id="RHEA:79387"/>
        <dbReference type="ChEBI" id="CHEBI:229965"/>
    </reaction>
</comment>
<feature type="domain" description="Major facilitator superfamily (MFS) profile" evidence="26">
    <location>
        <begin position="33"/>
        <end position="434"/>
    </location>
</feature>
<evidence type="ECO:0000256" key="9">
    <source>
        <dbReference type="ARBA" id="ARBA00044878"/>
    </source>
</evidence>
<comment type="catalytic activity">
    <reaction evidence="14">
        <text>L-aspartyl-L-lysine(out) = L-aspartyl-L-lysine(in)</text>
        <dbReference type="Rhea" id="RHEA:79411"/>
        <dbReference type="ChEBI" id="CHEBI:229953"/>
    </reaction>
</comment>
<feature type="transmembrane region" description="Helical" evidence="25">
    <location>
        <begin position="202"/>
        <end position="225"/>
    </location>
</feature>
<accession>A0A2S2Q7X7</accession>